<protein>
    <submittedName>
        <fullName evidence="6">Transcriptional regulator, TetR family</fullName>
    </submittedName>
</protein>
<dbReference type="PROSITE" id="PS50977">
    <property type="entry name" value="HTH_TETR_2"/>
    <property type="match status" value="1"/>
</dbReference>
<dbReference type="PANTHER" id="PTHR30055:SF234">
    <property type="entry name" value="HTH-TYPE TRANSCRIPTIONAL REGULATOR BETI"/>
    <property type="match status" value="1"/>
</dbReference>
<dbReference type="InterPro" id="IPR009057">
    <property type="entry name" value="Homeodomain-like_sf"/>
</dbReference>
<dbReference type="InterPro" id="IPR001647">
    <property type="entry name" value="HTH_TetR"/>
</dbReference>
<dbReference type="InterPro" id="IPR036271">
    <property type="entry name" value="Tet_transcr_reg_TetR-rel_C_sf"/>
</dbReference>
<evidence type="ECO:0000256" key="3">
    <source>
        <dbReference type="ARBA" id="ARBA00023163"/>
    </source>
</evidence>
<evidence type="ECO:0000256" key="2">
    <source>
        <dbReference type="ARBA" id="ARBA00023125"/>
    </source>
</evidence>
<dbReference type="AlphaFoldDB" id="A0AAC9L974"/>
<keyword evidence="2 4" id="KW-0238">DNA-binding</keyword>
<dbReference type="Gene3D" id="1.10.357.10">
    <property type="entry name" value="Tetracycline Repressor, domain 2"/>
    <property type="match status" value="1"/>
</dbReference>
<evidence type="ECO:0000256" key="1">
    <source>
        <dbReference type="ARBA" id="ARBA00023015"/>
    </source>
</evidence>
<keyword evidence="1" id="KW-0805">Transcription regulation</keyword>
<gene>
    <name evidence="6" type="ORF">UA74_05375</name>
</gene>
<proteinExistence type="predicted"/>
<dbReference type="InterPro" id="IPR049445">
    <property type="entry name" value="TetR_SbtR-like_C"/>
</dbReference>
<dbReference type="RefSeq" id="WP_157442166.1">
    <property type="nucleotide sequence ID" value="NZ_CP016076.1"/>
</dbReference>
<dbReference type="KEGG" id="acad:UA74_05375"/>
<dbReference type="SUPFAM" id="SSF48498">
    <property type="entry name" value="Tetracyclin repressor-like, C-terminal domain"/>
    <property type="match status" value="1"/>
</dbReference>
<dbReference type="InterPro" id="IPR050109">
    <property type="entry name" value="HTH-type_TetR-like_transc_reg"/>
</dbReference>
<feature type="domain" description="HTH tetR-type" evidence="5">
    <location>
        <begin position="13"/>
        <end position="72"/>
    </location>
</feature>
<feature type="DNA-binding region" description="H-T-H motif" evidence="4">
    <location>
        <begin position="35"/>
        <end position="54"/>
    </location>
</feature>
<evidence type="ECO:0000313" key="7">
    <source>
        <dbReference type="Proteomes" id="UP000185511"/>
    </source>
</evidence>
<sequence>MNEAPPARRADSRRNRRRLIEAAAAVIERDGAQASLEEIARRAGVGSATLHRHFPSRHALLNAVFHEGVERLSRRAGELVDTVAPREALTTWLDELTIYTTTTCGLSTALFSGPDGEAPEENSCHGLMNHATASLVSNAMAAGVLRTEVTPRELIVLTNAISLAAEGDPGSARRLLELALGGVLASPSAAHRE</sequence>
<evidence type="ECO:0000259" key="5">
    <source>
        <dbReference type="PROSITE" id="PS50977"/>
    </source>
</evidence>
<evidence type="ECO:0000313" key="6">
    <source>
        <dbReference type="EMBL" id="APU13151.1"/>
    </source>
</evidence>
<dbReference type="EMBL" id="CP016076">
    <property type="protein sequence ID" value="APU13151.1"/>
    <property type="molecule type" value="Genomic_DNA"/>
</dbReference>
<dbReference type="PANTHER" id="PTHR30055">
    <property type="entry name" value="HTH-TYPE TRANSCRIPTIONAL REGULATOR RUTR"/>
    <property type="match status" value="1"/>
</dbReference>
<keyword evidence="3" id="KW-0804">Transcription</keyword>
<reference evidence="7" key="1">
    <citation type="submission" date="2016-06" db="EMBL/GenBank/DDBJ databases">
        <title>Complete genome sequence of Actinoalloteichus fjordicus DSM 46855 (=ADI127-17), type strain of the new species Actinoalloteichus fjordicus.</title>
        <authorList>
            <person name="Ruckert C."/>
            <person name="Nouioui I."/>
            <person name="Willmese J."/>
            <person name="van Wezel G."/>
            <person name="Klenk H.-P."/>
            <person name="Kalinowski J."/>
            <person name="Zotchev S.B."/>
        </authorList>
    </citation>
    <scope>NUCLEOTIDE SEQUENCE [LARGE SCALE GENOMIC DNA]</scope>
    <source>
        <strain evidence="7">ADI127-7</strain>
    </source>
</reference>
<organism evidence="6 7">
    <name type="scientific">Actinoalloteichus fjordicus</name>
    <dbReference type="NCBI Taxonomy" id="1612552"/>
    <lineage>
        <taxon>Bacteria</taxon>
        <taxon>Bacillati</taxon>
        <taxon>Actinomycetota</taxon>
        <taxon>Actinomycetes</taxon>
        <taxon>Pseudonocardiales</taxon>
        <taxon>Pseudonocardiaceae</taxon>
        <taxon>Actinoalloteichus</taxon>
    </lineage>
</organism>
<dbReference type="SUPFAM" id="SSF46689">
    <property type="entry name" value="Homeodomain-like"/>
    <property type="match status" value="1"/>
</dbReference>
<dbReference type="GO" id="GO:0003700">
    <property type="term" value="F:DNA-binding transcription factor activity"/>
    <property type="evidence" value="ECO:0007669"/>
    <property type="project" value="TreeGrafter"/>
</dbReference>
<accession>A0AAC9L974</accession>
<evidence type="ECO:0000256" key="4">
    <source>
        <dbReference type="PROSITE-ProRule" id="PRU00335"/>
    </source>
</evidence>
<dbReference type="Proteomes" id="UP000185511">
    <property type="component" value="Chromosome"/>
</dbReference>
<dbReference type="Pfam" id="PF00440">
    <property type="entry name" value="TetR_N"/>
    <property type="match status" value="1"/>
</dbReference>
<keyword evidence="7" id="KW-1185">Reference proteome</keyword>
<dbReference type="Pfam" id="PF21597">
    <property type="entry name" value="TetR_C_43"/>
    <property type="match status" value="1"/>
</dbReference>
<name>A0AAC9L974_9PSEU</name>
<dbReference type="GO" id="GO:0000976">
    <property type="term" value="F:transcription cis-regulatory region binding"/>
    <property type="evidence" value="ECO:0007669"/>
    <property type="project" value="TreeGrafter"/>
</dbReference>
<dbReference type="PRINTS" id="PR00455">
    <property type="entry name" value="HTHTETR"/>
</dbReference>